<dbReference type="EMBL" id="CAHIKZ030001447">
    <property type="protein sequence ID" value="CAE1264472.1"/>
    <property type="molecule type" value="Genomic_DNA"/>
</dbReference>
<feature type="compositionally biased region" description="Polar residues" evidence="1">
    <location>
        <begin position="164"/>
        <end position="195"/>
    </location>
</feature>
<dbReference type="PANTHER" id="PTHR21780">
    <property type="entry name" value="TRANSMEMBRANE PROTEIN 209"/>
    <property type="match status" value="1"/>
</dbReference>
<accession>A0A812CFA6</accession>
<dbReference type="Pfam" id="PF09786">
    <property type="entry name" value="CytochromB561_N"/>
    <property type="match status" value="1"/>
</dbReference>
<feature type="transmembrane region" description="Helical" evidence="2">
    <location>
        <begin position="76"/>
        <end position="98"/>
    </location>
</feature>
<keyword evidence="2" id="KW-0472">Membrane</keyword>
<reference evidence="3" key="1">
    <citation type="submission" date="2021-01" db="EMBL/GenBank/DDBJ databases">
        <authorList>
            <person name="Li R."/>
            <person name="Bekaert M."/>
        </authorList>
    </citation>
    <scope>NUCLEOTIDE SEQUENCE</scope>
    <source>
        <strain evidence="3">Farmed</strain>
    </source>
</reference>
<gene>
    <name evidence="3" type="ORF">SPHA_34264</name>
</gene>
<proteinExistence type="predicted"/>
<evidence type="ECO:0000313" key="3">
    <source>
        <dbReference type="EMBL" id="CAE1264472.1"/>
    </source>
</evidence>
<name>A0A812CFA6_ACAPH</name>
<sequence>MLFSFILLETEMSKIVSSPLINLVFKRQRQWRSSQYSLFWAALNVVTAFVLYMDIRYLTIQQYFEVSYPALWYTEVAFFLLFCFNSLVDLTCWVWPYIMTGHIDLTPTQKKLLGVKDTDPGFKISPVKPAVSTSPIQLSFSCSPASQSHSYPGSHTPPGAGSSMYYTPSTGNKSGISPGSSPLYPSTVSSPGSTSFHTSMPNGSYSYRYGSNQSSPSYLSTESANQSLNASSYLNDSTHYDSPNRSGLRSRHIISTLNTSGSPFEHINDRKSLTQYLRDEEEKENRSQLSSPENLSNSSTSFWNYGRTLSDHTHVLRKYQYQIATRTPQSSTTTRDTSQESCSYSANEVWNRLHVTESNLYTWTERMRKWLALTILAKLAEEIPNINKTVKSIGSEDSLIGEVSIATLKQVVLTKGSRVPTLNSVIPYLDLTSNQEYLVKRISDLGKDGCMSEFSWNRGGCYGKEWGEHLPNDASLVMHLFSTYMDSRLPVHPKYPDQRTFTSQYVMKTPNKPDLNKKDNLYIYQTSINPPHFQVIIGEHVWNLPKGRNNMFQALLMFLYHIKTKEHGMLGRVNLGLSGVNILWILN</sequence>
<dbReference type="PANTHER" id="PTHR21780:SF0">
    <property type="entry name" value="TRANSMEMBRANE PROTEIN 209"/>
    <property type="match status" value="1"/>
</dbReference>
<dbReference type="GO" id="GO:0016020">
    <property type="term" value="C:membrane"/>
    <property type="evidence" value="ECO:0007669"/>
    <property type="project" value="TreeGrafter"/>
</dbReference>
<dbReference type="Proteomes" id="UP000597762">
    <property type="component" value="Unassembled WGS sequence"/>
</dbReference>
<keyword evidence="2 3" id="KW-0812">Transmembrane</keyword>
<evidence type="ECO:0000256" key="2">
    <source>
        <dbReference type="SAM" id="Phobius"/>
    </source>
</evidence>
<comment type="caution">
    <text evidence="3">The sequence shown here is derived from an EMBL/GenBank/DDBJ whole genome shotgun (WGS) entry which is preliminary data.</text>
</comment>
<feature type="transmembrane region" description="Helical" evidence="2">
    <location>
        <begin position="37"/>
        <end position="55"/>
    </location>
</feature>
<dbReference type="AlphaFoldDB" id="A0A812CFA6"/>
<organism evidence="3 4">
    <name type="scientific">Acanthosepion pharaonis</name>
    <name type="common">Pharaoh cuttlefish</name>
    <name type="synonym">Sepia pharaonis</name>
    <dbReference type="NCBI Taxonomy" id="158019"/>
    <lineage>
        <taxon>Eukaryota</taxon>
        <taxon>Metazoa</taxon>
        <taxon>Spiralia</taxon>
        <taxon>Lophotrochozoa</taxon>
        <taxon>Mollusca</taxon>
        <taxon>Cephalopoda</taxon>
        <taxon>Coleoidea</taxon>
        <taxon>Decapodiformes</taxon>
        <taxon>Sepiida</taxon>
        <taxon>Sepiina</taxon>
        <taxon>Sepiidae</taxon>
        <taxon>Acanthosepion</taxon>
    </lineage>
</organism>
<keyword evidence="2" id="KW-1133">Transmembrane helix</keyword>
<feature type="region of interest" description="Disordered" evidence="1">
    <location>
        <begin position="278"/>
        <end position="297"/>
    </location>
</feature>
<dbReference type="OrthoDB" id="509821at2759"/>
<feature type="compositionally biased region" description="Low complexity" evidence="1">
    <location>
        <begin position="287"/>
        <end position="297"/>
    </location>
</feature>
<feature type="region of interest" description="Disordered" evidence="1">
    <location>
        <begin position="149"/>
        <end position="195"/>
    </location>
</feature>
<evidence type="ECO:0000256" key="1">
    <source>
        <dbReference type="SAM" id="MobiDB-lite"/>
    </source>
</evidence>
<dbReference type="InterPro" id="IPR019176">
    <property type="entry name" value="Cytochrome_B561-rel"/>
</dbReference>
<evidence type="ECO:0000313" key="4">
    <source>
        <dbReference type="Proteomes" id="UP000597762"/>
    </source>
</evidence>
<keyword evidence="4" id="KW-1185">Reference proteome</keyword>
<protein>
    <submittedName>
        <fullName evidence="3">Transmembrane protein 209</fullName>
    </submittedName>
</protein>